<keyword evidence="1" id="KW-0732">Signal</keyword>
<dbReference type="Pfam" id="PF08308">
    <property type="entry name" value="PEGA"/>
    <property type="match status" value="1"/>
</dbReference>
<reference evidence="3 4" key="2">
    <citation type="journal article" date="2011" name="ISME J.">
        <title>RNA-seq reveals cooperative metabolic interactions between two termite-gut spirochete species in co-culture.</title>
        <authorList>
            <person name="Rosenthal A.Z."/>
            <person name="Matson E.G."/>
            <person name="Eldar A."/>
            <person name="Leadbetter J.R."/>
        </authorList>
    </citation>
    <scope>NUCLEOTIDE SEQUENCE [LARGE SCALE GENOMIC DNA]</scope>
    <source>
        <strain evidence="4">ATCC BAA-887 / DSM 12427 / ZAS-2</strain>
    </source>
</reference>
<sequence>MTGRHFMKKLICLLLILAIFTGCQTTTLVNINTNIPDARVTIDGKTVGSTPITKTKIKNSVDKKYRIVIEKEGYETLQRTLHTETKKANAAAVVVGYVFCWALIPMLLWINAAWLEGPVPDQYFILTESNLIERPQLSVRATKELESAVMKLSDVLAQQLTGNTTLAVLSISSSDRESAEYITDELEYQLVNTGKFKIVNRNTIDKIKEEQNFQLSGDVSDNSALSIGKMLGANIVITGTVSGTGSTRRISVKALDVQTAEIIAMLREQF</sequence>
<organism evidence="3 4">
    <name type="scientific">Treponema primitia (strain ATCC BAA-887 / DSM 12427 / ZAS-2)</name>
    <dbReference type="NCBI Taxonomy" id="545694"/>
    <lineage>
        <taxon>Bacteria</taxon>
        <taxon>Pseudomonadati</taxon>
        <taxon>Spirochaetota</taxon>
        <taxon>Spirochaetia</taxon>
        <taxon>Spirochaetales</taxon>
        <taxon>Treponemataceae</taxon>
        <taxon>Treponema</taxon>
    </lineage>
</organism>
<feature type="domain" description="PEGA" evidence="2">
    <location>
        <begin position="28"/>
        <end position="83"/>
    </location>
</feature>
<dbReference type="Proteomes" id="UP000009223">
    <property type="component" value="Chromosome"/>
</dbReference>
<dbReference type="AlphaFoldDB" id="F5YNM2"/>
<dbReference type="PANTHER" id="PTHR40593">
    <property type="entry name" value="PENICILLIN-BINDING PROTEIN ACTIVATOR LPOB"/>
    <property type="match status" value="1"/>
</dbReference>
<gene>
    <name evidence="3" type="ordered locus">TREPR_2960</name>
</gene>
<dbReference type="GO" id="GO:0030234">
    <property type="term" value="F:enzyme regulator activity"/>
    <property type="evidence" value="ECO:0007669"/>
    <property type="project" value="TreeGrafter"/>
</dbReference>
<dbReference type="InterPro" id="IPR005534">
    <property type="entry name" value="Curli_assmbl/transp-comp_CsgG"/>
</dbReference>
<dbReference type="Pfam" id="PF03783">
    <property type="entry name" value="CsgG"/>
    <property type="match status" value="1"/>
</dbReference>
<protein>
    <submittedName>
        <fullName evidence="3">PEGA domain protein</fullName>
    </submittedName>
</protein>
<dbReference type="InterPro" id="IPR013229">
    <property type="entry name" value="PEGA"/>
</dbReference>
<dbReference type="GO" id="GO:0009252">
    <property type="term" value="P:peptidoglycan biosynthetic process"/>
    <property type="evidence" value="ECO:0007669"/>
    <property type="project" value="TreeGrafter"/>
</dbReference>
<dbReference type="Gene3D" id="3.40.50.10610">
    <property type="entry name" value="ABC-type transport auxiliary lipoprotein component"/>
    <property type="match status" value="1"/>
</dbReference>
<evidence type="ECO:0000313" key="3">
    <source>
        <dbReference type="EMBL" id="AEF85204.1"/>
    </source>
</evidence>
<evidence type="ECO:0000259" key="2">
    <source>
        <dbReference type="Pfam" id="PF08308"/>
    </source>
</evidence>
<evidence type="ECO:0000313" key="4">
    <source>
        <dbReference type="Proteomes" id="UP000009223"/>
    </source>
</evidence>
<name>F5YNM2_TREPZ</name>
<feature type="signal peptide" evidence="1">
    <location>
        <begin position="1"/>
        <end position="25"/>
    </location>
</feature>
<dbReference type="KEGG" id="tpi:TREPR_2960"/>
<dbReference type="HOGENOM" id="CLU_1030317_0_0_12"/>
<keyword evidence="4" id="KW-1185">Reference proteome</keyword>
<dbReference type="OrthoDB" id="357088at2"/>
<proteinExistence type="predicted"/>
<dbReference type="PROSITE" id="PS51257">
    <property type="entry name" value="PROKAR_LIPOPROTEIN"/>
    <property type="match status" value="1"/>
</dbReference>
<accession>F5YNM2</accession>
<reference evidence="4" key="1">
    <citation type="submission" date="2009-12" db="EMBL/GenBank/DDBJ databases">
        <title>Complete sequence of Treponema primitia strain ZAS-2.</title>
        <authorList>
            <person name="Tetu S.G."/>
            <person name="Matson E."/>
            <person name="Ren Q."/>
            <person name="Seshadri R."/>
            <person name="Elbourne L."/>
            <person name="Hassan K.A."/>
            <person name="Durkin A."/>
            <person name="Radune D."/>
            <person name="Mohamoud Y."/>
            <person name="Shay R."/>
            <person name="Jin S."/>
            <person name="Zhang X."/>
            <person name="Lucey K."/>
            <person name="Ballor N.R."/>
            <person name="Ottesen E."/>
            <person name="Rosenthal R."/>
            <person name="Allen A."/>
            <person name="Leadbetter J.R."/>
            <person name="Paulsen I.T."/>
        </authorList>
    </citation>
    <scope>NUCLEOTIDE SEQUENCE [LARGE SCALE GENOMIC DNA]</scope>
    <source>
        <strain evidence="4">ATCC BAA-887 / DSM 12427 / ZAS-2</strain>
    </source>
</reference>
<dbReference type="GO" id="GO:0031241">
    <property type="term" value="C:periplasmic side of cell outer membrane"/>
    <property type="evidence" value="ECO:0007669"/>
    <property type="project" value="TreeGrafter"/>
</dbReference>
<dbReference type="EMBL" id="CP001843">
    <property type="protein sequence ID" value="AEF85204.1"/>
    <property type="molecule type" value="Genomic_DNA"/>
</dbReference>
<dbReference type="GO" id="GO:0030288">
    <property type="term" value="C:outer membrane-bounded periplasmic space"/>
    <property type="evidence" value="ECO:0007669"/>
    <property type="project" value="InterPro"/>
</dbReference>
<evidence type="ECO:0000256" key="1">
    <source>
        <dbReference type="SAM" id="SignalP"/>
    </source>
</evidence>
<dbReference type="STRING" id="545694.TREPR_2960"/>
<dbReference type="InterPro" id="IPR014094">
    <property type="entry name" value="LpoB"/>
</dbReference>
<feature type="chain" id="PRO_5003335353" evidence="1">
    <location>
        <begin position="26"/>
        <end position="270"/>
    </location>
</feature>
<dbReference type="eggNOG" id="COG1462">
    <property type="taxonomic scope" value="Bacteria"/>
</dbReference>
<dbReference type="PANTHER" id="PTHR40593:SF1">
    <property type="entry name" value="PENICILLIN-BINDING PROTEIN ACTIVATOR LPOB"/>
    <property type="match status" value="1"/>
</dbReference>